<dbReference type="AlphaFoldDB" id="A0A6N7X8I4"/>
<dbReference type="GO" id="GO:1990904">
    <property type="term" value="C:ribonucleoprotein complex"/>
    <property type="evidence" value="ECO:0007669"/>
    <property type="project" value="UniProtKB-KW"/>
</dbReference>
<dbReference type="PANTHER" id="PTHR39080">
    <property type="entry name" value="50S RIBOSOMAL PROTEIN L28"/>
    <property type="match status" value="1"/>
</dbReference>
<accession>A0A6N7X8I4</accession>
<dbReference type="EMBL" id="VUNA01000010">
    <property type="protein sequence ID" value="MST70883.1"/>
    <property type="molecule type" value="Genomic_DNA"/>
</dbReference>
<dbReference type="GO" id="GO:0003735">
    <property type="term" value="F:structural constituent of ribosome"/>
    <property type="evidence" value="ECO:0007669"/>
    <property type="project" value="InterPro"/>
</dbReference>
<dbReference type="GO" id="GO:0006412">
    <property type="term" value="P:translation"/>
    <property type="evidence" value="ECO:0007669"/>
    <property type="project" value="UniProtKB-UniRule"/>
</dbReference>
<name>A0A6N7X8I4_9FIRM</name>
<gene>
    <name evidence="5 7" type="primary">rpmB</name>
    <name evidence="7" type="ORF">FYJ65_05965</name>
</gene>
<dbReference type="Gene3D" id="2.30.170.40">
    <property type="entry name" value="Ribosomal protein L28/L24"/>
    <property type="match status" value="1"/>
</dbReference>
<proteinExistence type="inferred from homology"/>
<protein>
    <recommendedName>
        <fullName evidence="4 5">Large ribosomal subunit protein bL28</fullName>
    </recommendedName>
</protein>
<evidence type="ECO:0000256" key="3">
    <source>
        <dbReference type="ARBA" id="ARBA00023274"/>
    </source>
</evidence>
<evidence type="ECO:0000313" key="8">
    <source>
        <dbReference type="Proteomes" id="UP000469424"/>
    </source>
</evidence>
<comment type="similarity">
    <text evidence="1 5">Belongs to the bacterial ribosomal protein bL28 family.</text>
</comment>
<evidence type="ECO:0000256" key="6">
    <source>
        <dbReference type="SAM" id="MobiDB-lite"/>
    </source>
</evidence>
<feature type="compositionally biased region" description="Polar residues" evidence="6">
    <location>
        <begin position="11"/>
        <end position="20"/>
    </location>
</feature>
<dbReference type="SUPFAM" id="SSF143800">
    <property type="entry name" value="L28p-like"/>
    <property type="match status" value="1"/>
</dbReference>
<keyword evidence="2 5" id="KW-0689">Ribosomal protein</keyword>
<sequence length="63" mass="6916">MSRKCEVCGKGQTSGNAVSHSNRHSRRKWNANIQTVRVSENGSVRKANVCTSCLRSGKVNRAI</sequence>
<dbReference type="InterPro" id="IPR050096">
    <property type="entry name" value="Bacterial_rp_bL28"/>
</dbReference>
<dbReference type="PANTHER" id="PTHR39080:SF1">
    <property type="entry name" value="LARGE RIBOSOMAL SUBUNIT PROTEIN BL28A"/>
    <property type="match status" value="1"/>
</dbReference>
<dbReference type="RefSeq" id="WP_154554446.1">
    <property type="nucleotide sequence ID" value="NZ_JBJESO010000019.1"/>
</dbReference>
<evidence type="ECO:0000256" key="2">
    <source>
        <dbReference type="ARBA" id="ARBA00022980"/>
    </source>
</evidence>
<evidence type="ECO:0000313" key="7">
    <source>
        <dbReference type="EMBL" id="MST70883.1"/>
    </source>
</evidence>
<evidence type="ECO:0000256" key="5">
    <source>
        <dbReference type="HAMAP-Rule" id="MF_00373"/>
    </source>
</evidence>
<dbReference type="InterPro" id="IPR037147">
    <property type="entry name" value="Ribosomal_bL28_sf"/>
</dbReference>
<organism evidence="7 8">
    <name type="scientific">Mogibacterium kristiansenii</name>
    <dbReference type="NCBI Taxonomy" id="2606708"/>
    <lineage>
        <taxon>Bacteria</taxon>
        <taxon>Bacillati</taxon>
        <taxon>Bacillota</taxon>
        <taxon>Clostridia</taxon>
        <taxon>Peptostreptococcales</taxon>
        <taxon>Anaerovoracaceae</taxon>
        <taxon>Mogibacterium</taxon>
    </lineage>
</organism>
<reference evidence="7 8" key="1">
    <citation type="submission" date="2019-08" db="EMBL/GenBank/DDBJ databases">
        <title>In-depth cultivation of the pig gut microbiome towards novel bacterial diversity and tailored functional studies.</title>
        <authorList>
            <person name="Wylensek D."/>
            <person name="Hitch T.C.A."/>
            <person name="Clavel T."/>
        </authorList>
    </citation>
    <scope>NUCLEOTIDE SEQUENCE [LARGE SCALE GENOMIC DNA]</scope>
    <source>
        <strain evidence="7 8">WCA-MUC-591-APC-4B</strain>
    </source>
</reference>
<dbReference type="Proteomes" id="UP000469424">
    <property type="component" value="Unassembled WGS sequence"/>
</dbReference>
<keyword evidence="3 5" id="KW-0687">Ribonucleoprotein</keyword>
<dbReference type="NCBIfam" id="TIGR00009">
    <property type="entry name" value="L28"/>
    <property type="match status" value="1"/>
</dbReference>
<dbReference type="GO" id="GO:0005840">
    <property type="term" value="C:ribosome"/>
    <property type="evidence" value="ECO:0007669"/>
    <property type="project" value="UniProtKB-KW"/>
</dbReference>
<evidence type="ECO:0000256" key="4">
    <source>
        <dbReference type="ARBA" id="ARBA00035174"/>
    </source>
</evidence>
<dbReference type="HAMAP" id="MF_00373">
    <property type="entry name" value="Ribosomal_bL28"/>
    <property type="match status" value="1"/>
</dbReference>
<comment type="caution">
    <text evidence="7">The sequence shown here is derived from an EMBL/GenBank/DDBJ whole genome shotgun (WGS) entry which is preliminary data.</text>
</comment>
<dbReference type="InterPro" id="IPR001383">
    <property type="entry name" value="Ribosomal_bL28_bact-type"/>
</dbReference>
<evidence type="ECO:0000256" key="1">
    <source>
        <dbReference type="ARBA" id="ARBA00008760"/>
    </source>
</evidence>
<feature type="region of interest" description="Disordered" evidence="6">
    <location>
        <begin position="1"/>
        <end position="26"/>
    </location>
</feature>
<dbReference type="Pfam" id="PF00830">
    <property type="entry name" value="Ribosomal_L28"/>
    <property type="match status" value="1"/>
</dbReference>
<dbReference type="Gene3D" id="2.20.150.30">
    <property type="match status" value="1"/>
</dbReference>
<dbReference type="InterPro" id="IPR026569">
    <property type="entry name" value="Ribosomal_bL28"/>
</dbReference>
<keyword evidence="8" id="KW-1185">Reference proteome</keyword>
<dbReference type="InterPro" id="IPR034704">
    <property type="entry name" value="Ribosomal_bL28/bL31-like_sf"/>
</dbReference>